<name>A0A5B7FZG7_PORTR</name>
<protein>
    <submittedName>
        <fullName evidence="1">Uncharacterized protein</fullName>
    </submittedName>
</protein>
<keyword evidence="2" id="KW-1185">Reference proteome</keyword>
<accession>A0A5B7FZG7</accession>
<dbReference type="Proteomes" id="UP000324222">
    <property type="component" value="Unassembled WGS sequence"/>
</dbReference>
<evidence type="ECO:0000313" key="1">
    <source>
        <dbReference type="EMBL" id="MPC50423.1"/>
    </source>
</evidence>
<sequence length="88" mass="9831">MSLCAERITEVIVSGMEVYIPCSFSHPKPSKSWFNTACSHAIHVGEVTYKRETKMEQILRFIKNGSVSQPYLTIAPPVVMSKQSSTPN</sequence>
<comment type="caution">
    <text evidence="1">The sequence shown here is derived from an EMBL/GenBank/DDBJ whole genome shotgun (WGS) entry which is preliminary data.</text>
</comment>
<gene>
    <name evidence="1" type="ORF">E2C01_044251</name>
</gene>
<dbReference type="AlphaFoldDB" id="A0A5B7FZG7"/>
<dbReference type="EMBL" id="VSRR010009494">
    <property type="protein sequence ID" value="MPC50423.1"/>
    <property type="molecule type" value="Genomic_DNA"/>
</dbReference>
<reference evidence="1 2" key="1">
    <citation type="submission" date="2019-05" db="EMBL/GenBank/DDBJ databases">
        <title>Another draft genome of Portunus trituberculatus and its Hox gene families provides insights of decapod evolution.</title>
        <authorList>
            <person name="Jeong J.-H."/>
            <person name="Song I."/>
            <person name="Kim S."/>
            <person name="Choi T."/>
            <person name="Kim D."/>
            <person name="Ryu S."/>
            <person name="Kim W."/>
        </authorList>
    </citation>
    <scope>NUCLEOTIDE SEQUENCE [LARGE SCALE GENOMIC DNA]</scope>
    <source>
        <tissue evidence="1">Muscle</tissue>
    </source>
</reference>
<evidence type="ECO:0000313" key="2">
    <source>
        <dbReference type="Proteomes" id="UP000324222"/>
    </source>
</evidence>
<proteinExistence type="predicted"/>
<organism evidence="1 2">
    <name type="scientific">Portunus trituberculatus</name>
    <name type="common">Swimming crab</name>
    <name type="synonym">Neptunus trituberculatus</name>
    <dbReference type="NCBI Taxonomy" id="210409"/>
    <lineage>
        <taxon>Eukaryota</taxon>
        <taxon>Metazoa</taxon>
        <taxon>Ecdysozoa</taxon>
        <taxon>Arthropoda</taxon>
        <taxon>Crustacea</taxon>
        <taxon>Multicrustacea</taxon>
        <taxon>Malacostraca</taxon>
        <taxon>Eumalacostraca</taxon>
        <taxon>Eucarida</taxon>
        <taxon>Decapoda</taxon>
        <taxon>Pleocyemata</taxon>
        <taxon>Brachyura</taxon>
        <taxon>Eubrachyura</taxon>
        <taxon>Portunoidea</taxon>
        <taxon>Portunidae</taxon>
        <taxon>Portuninae</taxon>
        <taxon>Portunus</taxon>
    </lineage>
</organism>